<dbReference type="CDD" id="cd00067">
    <property type="entry name" value="GAL4"/>
    <property type="match status" value="1"/>
</dbReference>
<gene>
    <name evidence="3" type="ORF">BCR34DRAFT_189074</name>
</gene>
<keyword evidence="1" id="KW-0539">Nucleus</keyword>
<dbReference type="InterPro" id="IPR001138">
    <property type="entry name" value="Zn2Cys6_DnaBD"/>
</dbReference>
<proteinExistence type="predicted"/>
<dbReference type="InterPro" id="IPR036864">
    <property type="entry name" value="Zn2-C6_fun-type_DNA-bd_sf"/>
</dbReference>
<protein>
    <recommendedName>
        <fullName evidence="2">Zn(2)-C6 fungal-type domain-containing protein</fullName>
    </recommendedName>
</protein>
<dbReference type="PROSITE" id="PS50048">
    <property type="entry name" value="ZN2_CY6_FUNGAL_2"/>
    <property type="match status" value="1"/>
</dbReference>
<dbReference type="Gene3D" id="4.10.240.10">
    <property type="entry name" value="Zn(2)-C6 fungal-type DNA-binding domain"/>
    <property type="match status" value="1"/>
</dbReference>
<dbReference type="SUPFAM" id="SSF57701">
    <property type="entry name" value="Zn2/Cys6 DNA-binding domain"/>
    <property type="match status" value="1"/>
</dbReference>
<evidence type="ECO:0000313" key="3">
    <source>
        <dbReference type="EMBL" id="ORY15122.1"/>
    </source>
</evidence>
<dbReference type="PROSITE" id="PS00463">
    <property type="entry name" value="ZN2_CY6_FUNGAL_1"/>
    <property type="match status" value="1"/>
</dbReference>
<evidence type="ECO:0000256" key="1">
    <source>
        <dbReference type="ARBA" id="ARBA00023242"/>
    </source>
</evidence>
<dbReference type="OrthoDB" id="4491390at2759"/>
<dbReference type="EMBL" id="MCFA01000027">
    <property type="protein sequence ID" value="ORY15122.1"/>
    <property type="molecule type" value="Genomic_DNA"/>
</dbReference>
<evidence type="ECO:0000313" key="4">
    <source>
        <dbReference type="Proteomes" id="UP000193144"/>
    </source>
</evidence>
<dbReference type="SMART" id="SM00066">
    <property type="entry name" value="GAL4"/>
    <property type="match status" value="1"/>
</dbReference>
<dbReference type="InterPro" id="IPR053178">
    <property type="entry name" value="Osmoadaptation_assoc"/>
</dbReference>
<feature type="domain" description="Zn(2)-C6 fungal-type" evidence="2">
    <location>
        <begin position="7"/>
        <end position="35"/>
    </location>
</feature>
<dbReference type="GO" id="GO:0000981">
    <property type="term" value="F:DNA-binding transcription factor activity, RNA polymerase II-specific"/>
    <property type="evidence" value="ECO:0007669"/>
    <property type="project" value="InterPro"/>
</dbReference>
<evidence type="ECO:0000259" key="2">
    <source>
        <dbReference type="PROSITE" id="PS50048"/>
    </source>
</evidence>
<dbReference type="PANTHER" id="PTHR38111:SF2">
    <property type="entry name" value="FINGER DOMAIN PROTEIN, PUTATIVE (AFU_ORTHOLOGUE AFUA_1G01560)-RELATED"/>
    <property type="match status" value="1"/>
</dbReference>
<dbReference type="Proteomes" id="UP000193144">
    <property type="component" value="Unassembled WGS sequence"/>
</dbReference>
<dbReference type="AlphaFoldDB" id="A0A1Y1ZY05"/>
<sequence>MPKRSTGCFTCRTRKVRCDEAKPECNTCLRRGTKCPGYRPLQGFYIHTFEKESNRPVVVKEDENRYRYDYQSPQQGTSDGHQTVIQLRASEFVPVDAPVPRQVSPVAVERVQHLSNFVSLYLPKWESETLTPPSALMLSLPSMPASQKVLQASLDALAAAQLAVSGRKFPLINRSRSLYSTALSQLMRRITQPKPSQDEETLLATYLLALYEVFVGVSEGRGFFYHVQGLLRLLKQRGPASINSRLLIGIFHGIRYFSLTIGFHLRKASMLDSLEWLQVTSTEKLNPWVTLMDICICIPRLFERTDALTRAAASPDEFEKVIVDSQVLAERGFAWFAEYEKDGPRYKEVDIAFFEGFQQSFCDDPMYTRAFLFDSWATSNTYLLYWMSMLILRSNSFLLVRRFHRLEPKQLFLWDRELAGYADCICRGVPFGCRSSGGYTGRFSTMTPLVVAKKYFEAKNATREAAWCERAYFGNRVPGLYSPPPLEPARGHIELVQTSQRYI</sequence>
<accession>A0A1Y1ZY05</accession>
<dbReference type="Pfam" id="PF00172">
    <property type="entry name" value="Zn_clus"/>
    <property type="match status" value="1"/>
</dbReference>
<dbReference type="GO" id="GO:0008270">
    <property type="term" value="F:zinc ion binding"/>
    <property type="evidence" value="ECO:0007669"/>
    <property type="project" value="InterPro"/>
</dbReference>
<dbReference type="InterPro" id="IPR021858">
    <property type="entry name" value="Fun_TF"/>
</dbReference>
<keyword evidence="4" id="KW-1185">Reference proteome</keyword>
<comment type="caution">
    <text evidence="3">The sequence shown here is derived from an EMBL/GenBank/DDBJ whole genome shotgun (WGS) entry which is preliminary data.</text>
</comment>
<dbReference type="Pfam" id="PF11951">
    <property type="entry name" value="Fungal_trans_2"/>
    <property type="match status" value="1"/>
</dbReference>
<dbReference type="PANTHER" id="PTHR38111">
    <property type="entry name" value="ZN(2)-C6 FUNGAL-TYPE DOMAIN-CONTAINING PROTEIN-RELATED"/>
    <property type="match status" value="1"/>
</dbReference>
<reference evidence="3 4" key="1">
    <citation type="submission" date="2016-07" db="EMBL/GenBank/DDBJ databases">
        <title>Pervasive Adenine N6-methylation of Active Genes in Fungi.</title>
        <authorList>
            <consortium name="DOE Joint Genome Institute"/>
            <person name="Mondo S.J."/>
            <person name="Dannebaum R.O."/>
            <person name="Kuo R.C."/>
            <person name="Labutti K."/>
            <person name="Haridas S."/>
            <person name="Kuo A."/>
            <person name="Salamov A."/>
            <person name="Ahrendt S.R."/>
            <person name="Lipzen A."/>
            <person name="Sullivan W."/>
            <person name="Andreopoulos W.B."/>
            <person name="Clum A."/>
            <person name="Lindquist E."/>
            <person name="Daum C."/>
            <person name="Ramamoorthy G.K."/>
            <person name="Gryganskyi A."/>
            <person name="Culley D."/>
            <person name="Magnuson J.K."/>
            <person name="James T.Y."/>
            <person name="O'Malley M.A."/>
            <person name="Stajich J.E."/>
            <person name="Spatafora J.W."/>
            <person name="Visel A."/>
            <person name="Grigoriev I.V."/>
        </authorList>
    </citation>
    <scope>NUCLEOTIDE SEQUENCE [LARGE SCALE GENOMIC DNA]</scope>
    <source>
        <strain evidence="3 4">CBS 115471</strain>
    </source>
</reference>
<dbReference type="STRING" id="1231657.A0A1Y1ZY05"/>
<organism evidence="3 4">
    <name type="scientific">Clohesyomyces aquaticus</name>
    <dbReference type="NCBI Taxonomy" id="1231657"/>
    <lineage>
        <taxon>Eukaryota</taxon>
        <taxon>Fungi</taxon>
        <taxon>Dikarya</taxon>
        <taxon>Ascomycota</taxon>
        <taxon>Pezizomycotina</taxon>
        <taxon>Dothideomycetes</taxon>
        <taxon>Pleosporomycetidae</taxon>
        <taxon>Pleosporales</taxon>
        <taxon>Lindgomycetaceae</taxon>
        <taxon>Clohesyomyces</taxon>
    </lineage>
</organism>
<name>A0A1Y1ZY05_9PLEO</name>